<gene>
    <name evidence="2" type="ORF">KDL28_03220</name>
</gene>
<dbReference type="RefSeq" id="WP_252435667.1">
    <property type="nucleotide sequence ID" value="NZ_JAGSOV010000009.1"/>
</dbReference>
<protein>
    <recommendedName>
        <fullName evidence="1">DUF6285 domain-containing protein</fullName>
    </recommendedName>
</protein>
<dbReference type="Proteomes" id="UP001165283">
    <property type="component" value="Unassembled WGS sequence"/>
</dbReference>
<accession>A0ABT0ZTL0</accession>
<organism evidence="2 3">
    <name type="scientific">Pseudonocardia humida</name>
    <dbReference type="NCBI Taxonomy" id="2800819"/>
    <lineage>
        <taxon>Bacteria</taxon>
        <taxon>Bacillati</taxon>
        <taxon>Actinomycetota</taxon>
        <taxon>Actinomycetes</taxon>
        <taxon>Pseudonocardiales</taxon>
        <taxon>Pseudonocardiaceae</taxon>
        <taxon>Pseudonocardia</taxon>
    </lineage>
</organism>
<evidence type="ECO:0000313" key="2">
    <source>
        <dbReference type="EMBL" id="MCO1654061.1"/>
    </source>
</evidence>
<feature type="domain" description="DUF6285" evidence="1">
    <location>
        <begin position="34"/>
        <end position="117"/>
    </location>
</feature>
<reference evidence="2" key="1">
    <citation type="submission" date="2021-04" db="EMBL/GenBank/DDBJ databases">
        <title>Pseudonocardia sp. nov., isolated from sandy soil of mangrove forest.</title>
        <authorList>
            <person name="Zan Z."/>
            <person name="Huang R."/>
            <person name="Liu W."/>
        </authorList>
    </citation>
    <scope>NUCLEOTIDE SEQUENCE</scope>
    <source>
        <strain evidence="2">S2-4</strain>
    </source>
</reference>
<dbReference type="InterPro" id="IPR046252">
    <property type="entry name" value="DUF6285"/>
</dbReference>
<sequence length="121" mass="13276">MSEDRTGPIPPHDRPDAAELLRTVRELLVDEVVPATDGMLAYHVRIAARLLGMVERELGRGPADARRHRADLDRLGYPDDAALAAAIRAGDLDDRGDELRAVLRTAARARLEVSNPRHLAS</sequence>
<comment type="caution">
    <text evidence="2">The sequence shown here is derived from an EMBL/GenBank/DDBJ whole genome shotgun (WGS) entry which is preliminary data.</text>
</comment>
<name>A0ABT0ZTL0_9PSEU</name>
<dbReference type="Pfam" id="PF19802">
    <property type="entry name" value="DUF6285"/>
    <property type="match status" value="1"/>
</dbReference>
<keyword evidence="3" id="KW-1185">Reference proteome</keyword>
<proteinExistence type="predicted"/>
<evidence type="ECO:0000313" key="3">
    <source>
        <dbReference type="Proteomes" id="UP001165283"/>
    </source>
</evidence>
<evidence type="ECO:0000259" key="1">
    <source>
        <dbReference type="Pfam" id="PF19802"/>
    </source>
</evidence>
<dbReference type="EMBL" id="JAGSOV010000009">
    <property type="protein sequence ID" value="MCO1654061.1"/>
    <property type="molecule type" value="Genomic_DNA"/>
</dbReference>